<keyword evidence="2" id="KW-1185">Reference proteome</keyword>
<dbReference type="AlphaFoldDB" id="A0A6S7IA93"/>
<reference evidence="1" key="1">
    <citation type="submission" date="2020-04" db="EMBL/GenBank/DDBJ databases">
        <authorList>
            <person name="Alioto T."/>
            <person name="Alioto T."/>
            <person name="Gomez Garrido J."/>
        </authorList>
    </citation>
    <scope>NUCLEOTIDE SEQUENCE</scope>
    <source>
        <strain evidence="1">A484AB</strain>
    </source>
</reference>
<gene>
    <name evidence="1" type="ORF">PACLA_8A014185</name>
</gene>
<dbReference type="Proteomes" id="UP001152795">
    <property type="component" value="Unassembled WGS sequence"/>
</dbReference>
<dbReference type="EMBL" id="CACRXK020007697">
    <property type="protein sequence ID" value="CAB4012960.1"/>
    <property type="molecule type" value="Genomic_DNA"/>
</dbReference>
<evidence type="ECO:0000313" key="1">
    <source>
        <dbReference type="EMBL" id="CAB4012960.1"/>
    </source>
</evidence>
<accession>A0A6S7IA93</accession>
<feature type="non-terminal residue" evidence="1">
    <location>
        <position position="1"/>
    </location>
</feature>
<evidence type="ECO:0000313" key="2">
    <source>
        <dbReference type="Proteomes" id="UP001152795"/>
    </source>
</evidence>
<protein>
    <submittedName>
        <fullName evidence="1">Uncharacterized protein</fullName>
    </submittedName>
</protein>
<proteinExistence type="predicted"/>
<sequence>TPKSILKQQYEREVRRIGLNIKIVEQSGVTLKRQLQRSNPFKEKLCQRQECLICQSGGKGECNATVTYELVCQECKDKYIGETSRSAYSRVKEQ</sequence>
<comment type="caution">
    <text evidence="1">The sequence shown here is derived from an EMBL/GenBank/DDBJ whole genome shotgun (WGS) entry which is preliminary data.</text>
</comment>
<name>A0A6S7IA93_PARCT</name>
<organism evidence="1 2">
    <name type="scientific">Paramuricea clavata</name>
    <name type="common">Red gorgonian</name>
    <name type="synonym">Violescent sea-whip</name>
    <dbReference type="NCBI Taxonomy" id="317549"/>
    <lineage>
        <taxon>Eukaryota</taxon>
        <taxon>Metazoa</taxon>
        <taxon>Cnidaria</taxon>
        <taxon>Anthozoa</taxon>
        <taxon>Octocorallia</taxon>
        <taxon>Malacalcyonacea</taxon>
        <taxon>Plexauridae</taxon>
        <taxon>Paramuricea</taxon>
    </lineage>
</organism>
<dbReference type="OrthoDB" id="10057701at2759"/>